<name>A0ABT2GIS1_9MICO</name>
<dbReference type="EMBL" id="JANTEZ010000008">
    <property type="protein sequence ID" value="MCS5716124.1"/>
    <property type="molecule type" value="Genomic_DNA"/>
</dbReference>
<dbReference type="RefSeq" id="WP_259487623.1">
    <property type="nucleotide sequence ID" value="NZ_JANTEZ010000008.1"/>
</dbReference>
<accession>A0ABT2GIS1</accession>
<gene>
    <name evidence="1" type="ORF">NVV95_16380</name>
</gene>
<sequence length="90" mass="9828">MFDPSLADVAVVVEDDGRWRLDVRRFTGDVIATTPLHVDGAFQPRVLALVTRMLARWDVAASAEWDGHHGTWSALLNPAPAVGQRPSPVV</sequence>
<evidence type="ECO:0000313" key="2">
    <source>
        <dbReference type="Proteomes" id="UP001165580"/>
    </source>
</evidence>
<organism evidence="1 2">
    <name type="scientific">Herbiconiux gentiana</name>
    <dbReference type="NCBI Taxonomy" id="2970912"/>
    <lineage>
        <taxon>Bacteria</taxon>
        <taxon>Bacillati</taxon>
        <taxon>Actinomycetota</taxon>
        <taxon>Actinomycetes</taxon>
        <taxon>Micrococcales</taxon>
        <taxon>Microbacteriaceae</taxon>
        <taxon>Herbiconiux</taxon>
    </lineage>
</organism>
<keyword evidence="2" id="KW-1185">Reference proteome</keyword>
<dbReference type="Proteomes" id="UP001165580">
    <property type="component" value="Unassembled WGS sequence"/>
</dbReference>
<proteinExistence type="predicted"/>
<reference evidence="1" key="1">
    <citation type="submission" date="2022-08" db="EMBL/GenBank/DDBJ databases">
        <authorList>
            <person name="Deng Y."/>
            <person name="Han X.-F."/>
            <person name="Zhang Y.-Q."/>
        </authorList>
    </citation>
    <scope>NUCLEOTIDE SEQUENCE</scope>
    <source>
        <strain evidence="1">CPCC 205716</strain>
    </source>
</reference>
<protein>
    <submittedName>
        <fullName evidence="1">Uncharacterized protein</fullName>
    </submittedName>
</protein>
<evidence type="ECO:0000313" key="1">
    <source>
        <dbReference type="EMBL" id="MCS5716124.1"/>
    </source>
</evidence>
<comment type="caution">
    <text evidence="1">The sequence shown here is derived from an EMBL/GenBank/DDBJ whole genome shotgun (WGS) entry which is preliminary data.</text>
</comment>